<reference evidence="1" key="1">
    <citation type="journal article" date="2015" name="Nature">
        <title>Complex archaea that bridge the gap between prokaryotes and eukaryotes.</title>
        <authorList>
            <person name="Spang A."/>
            <person name="Saw J.H."/>
            <person name="Jorgensen S.L."/>
            <person name="Zaremba-Niedzwiedzka K."/>
            <person name="Martijn J."/>
            <person name="Lind A.E."/>
            <person name="van Eijk R."/>
            <person name="Schleper C."/>
            <person name="Guy L."/>
            <person name="Ettema T.J."/>
        </authorList>
    </citation>
    <scope>NUCLEOTIDE SEQUENCE</scope>
</reference>
<proteinExistence type="predicted"/>
<comment type="caution">
    <text evidence="1">The sequence shown here is derived from an EMBL/GenBank/DDBJ whole genome shotgun (WGS) entry which is preliminary data.</text>
</comment>
<accession>A0A0F9E7D9</accession>
<dbReference type="EMBL" id="LAZR01036102">
    <property type="protein sequence ID" value="KKL25746.1"/>
    <property type="molecule type" value="Genomic_DNA"/>
</dbReference>
<sequence length="145" mass="16178">MTATITLNHWRGTYLAQLSLNDRGTFDRDWQEVSKVVKGKAGTVAVRYYSDLHVGWYESREGYRMHQGQPTPKVYHRVDALTVTVIDFETLVAALSGPLPGSDGEWGTDRCKCGREVDTFDCDGFPRCQAHTVIKELADSLAVPA</sequence>
<name>A0A0F9E7D9_9ZZZZ</name>
<evidence type="ECO:0000313" key="1">
    <source>
        <dbReference type="EMBL" id="KKL25746.1"/>
    </source>
</evidence>
<protein>
    <submittedName>
        <fullName evidence="1">Uncharacterized protein</fullName>
    </submittedName>
</protein>
<dbReference type="AlphaFoldDB" id="A0A0F9E7D9"/>
<organism evidence="1">
    <name type="scientific">marine sediment metagenome</name>
    <dbReference type="NCBI Taxonomy" id="412755"/>
    <lineage>
        <taxon>unclassified sequences</taxon>
        <taxon>metagenomes</taxon>
        <taxon>ecological metagenomes</taxon>
    </lineage>
</organism>
<gene>
    <name evidence="1" type="ORF">LCGC14_2402190</name>
</gene>